<dbReference type="EMBL" id="JAZDWU010000009">
    <property type="protein sequence ID" value="KAK9990079.1"/>
    <property type="molecule type" value="Genomic_DNA"/>
</dbReference>
<evidence type="ECO:0000313" key="1">
    <source>
        <dbReference type="EMBL" id="KAK9990079.1"/>
    </source>
</evidence>
<dbReference type="AlphaFoldDB" id="A0AAW2BZ69"/>
<comment type="caution">
    <text evidence="1">The sequence shown here is derived from an EMBL/GenBank/DDBJ whole genome shotgun (WGS) entry which is preliminary data.</text>
</comment>
<evidence type="ECO:0000313" key="2">
    <source>
        <dbReference type="Proteomes" id="UP001459277"/>
    </source>
</evidence>
<reference evidence="1 2" key="1">
    <citation type="submission" date="2024-01" db="EMBL/GenBank/DDBJ databases">
        <title>A telomere-to-telomere, gap-free genome of sweet tea (Lithocarpus litseifolius).</title>
        <authorList>
            <person name="Zhou J."/>
        </authorList>
    </citation>
    <scope>NUCLEOTIDE SEQUENCE [LARGE SCALE GENOMIC DNA]</scope>
    <source>
        <strain evidence="1">Zhou-2022a</strain>
        <tissue evidence="1">Leaf</tissue>
    </source>
</reference>
<organism evidence="1 2">
    <name type="scientific">Lithocarpus litseifolius</name>
    <dbReference type="NCBI Taxonomy" id="425828"/>
    <lineage>
        <taxon>Eukaryota</taxon>
        <taxon>Viridiplantae</taxon>
        <taxon>Streptophyta</taxon>
        <taxon>Embryophyta</taxon>
        <taxon>Tracheophyta</taxon>
        <taxon>Spermatophyta</taxon>
        <taxon>Magnoliopsida</taxon>
        <taxon>eudicotyledons</taxon>
        <taxon>Gunneridae</taxon>
        <taxon>Pentapetalae</taxon>
        <taxon>rosids</taxon>
        <taxon>fabids</taxon>
        <taxon>Fagales</taxon>
        <taxon>Fagaceae</taxon>
        <taxon>Lithocarpus</taxon>
    </lineage>
</organism>
<gene>
    <name evidence="1" type="ORF">SO802_025064</name>
</gene>
<keyword evidence="2" id="KW-1185">Reference proteome</keyword>
<accession>A0AAW2BZ69</accession>
<sequence length="126" mass="14053">MEAREKSLEAEESYKTEQLSEPFTGLQVKKFARLLALLKVKLGLVLFCLLPNLTWPMHETFGKVGSRESKLAFLGFLRTFEGSIDMIETVDMVFMGLTGGLWKVTAVAACGRNFNNLLLSFDGLSI</sequence>
<name>A0AAW2BZ69_9ROSI</name>
<proteinExistence type="predicted"/>
<dbReference type="Proteomes" id="UP001459277">
    <property type="component" value="Unassembled WGS sequence"/>
</dbReference>
<protein>
    <submittedName>
        <fullName evidence="1">Uncharacterized protein</fullName>
    </submittedName>
</protein>